<dbReference type="OrthoDB" id="1111193at2759"/>
<keyword evidence="2" id="KW-1003">Cell membrane</keyword>
<evidence type="ECO:0000256" key="3">
    <source>
        <dbReference type="ARBA" id="ARBA00022614"/>
    </source>
</evidence>
<evidence type="ECO:0008006" key="10">
    <source>
        <dbReference type="Google" id="ProtNLM"/>
    </source>
</evidence>
<dbReference type="PANTHER" id="PTHR24373:SF370">
    <property type="entry name" value="FISH-LIPS, ISOFORM E"/>
    <property type="match status" value="1"/>
</dbReference>
<dbReference type="EMBL" id="BLKM01000403">
    <property type="protein sequence ID" value="GFG33104.1"/>
    <property type="molecule type" value="Genomic_DNA"/>
</dbReference>
<dbReference type="PROSITE" id="PS51450">
    <property type="entry name" value="LRR"/>
    <property type="match status" value="12"/>
</dbReference>
<dbReference type="InterPro" id="IPR003591">
    <property type="entry name" value="Leu-rich_rpt_typical-subtyp"/>
</dbReference>
<dbReference type="SMART" id="SM00365">
    <property type="entry name" value="LRR_SD22"/>
    <property type="match status" value="12"/>
</dbReference>
<dbReference type="AlphaFoldDB" id="A0A6L2PL87"/>
<sequence>MVLLLLMWLSLVGAITDMVKYPPCVFNPLCTCSKSVPNLGIVLCLNVPLPRIPPQMNGSKVFMLHLENNGLRYIEPYSLQGTGLYRLEISHNPLPRVPDEAFLGLERSLWELKLQYNEFTDVPSKALRHLQKLRFLDLTGNKIGEVSVENWRGLTNSLQTLILADNALSSLPTNSFSSLALLETLDLRGNHLEQLDVDVFRDGPPRLSHLFLTDNQLSSIPYQQLSSLHMLRTLNLASNNIVNLYKSKHHVLGTLMSLDTLHLDYNQIKHLPSRAFQHFHILNRTYLDGNPLITIEDDAFSNMGIQELSIQGCGLTSLSQGAFAGLEKSLRLLNLGANNLTDFPRHLFHEFNFLHTLSLRENKFLPISPADSLQDLQVSLNFLDLSGPEMGITTLRDLRRIRKLRVLSLSHLSQSHLTPDDFSDFSMDLEELYVKNSNLAVIRNHAFRHVRGIKTLDLSENKITHIENEAFTEIGQSLVMLRVSHGLAPSVTNIPVDALQPLTSMQHLDLSNNKIRSMPENSLRSLKHLQVLKLQDNQIDNIYKGTFQGGIHADLEALYLSFNSLQSVNMHTFVDLPSLEFLQLDDNRITRIERGAFINMDQLKRLDLRGNKLKIISDEAFQHLPELELLDLAYNQLQSLDFSILDQVGTLSSFHLNASHNALQRLETNTTTGRGSEVLSNVKVLDLSYNNISHIGHSYLWPVEHSLTHLHLSNNWLLNTTREVFGTMLHLQWLDLSNNQLMELDFDTFHNTRTLQVLLLSHNQLTNIPTELFKSTSGLRIVDLSHNKLHSLPDMLFTESGLEQLLLSHNLLRHLPVSSLGTAAMATLCDLDLSWNLISELNSPDVFSWFKALAWLDLSHNRLLRIEDSTFLRLSRLSLLDLSHNPELVLETRGRSFKGLEDSLLELHLCNTSLGSTPQLLLPALRTLRLAQNHIQDIPIEAARSLDSLQQLDVSCNQLQAMPPAARSMPHLRYLELAANPITTLSNASFQGAMEHLQELDIRHLTLNYFEPSALSGMRSLRTLHISPYPNVPDFNIPQIIRQNTGLRNLHIEALEESDLNKEMSGLLPNKVRNITLSGRGFTQIPHSLLRGVRSNSLHFTLYNTSVETLPQSLFQQVNWVQNLSIDVRKNSLQSLGNPNTGDFPGVARTMFTTELQLEGNRWTCDCQIGWIEMWQRKKRQYMCPPDRRNKVLGCHKISTEQDDLRQARCENRNNASLIEVLKLELECGWGSGAPANLPLWVLGFVVILPIFLSAVH</sequence>
<dbReference type="FunFam" id="3.80.10.10:FF:001167">
    <property type="entry name" value="Chaoptin"/>
    <property type="match status" value="1"/>
</dbReference>
<dbReference type="GO" id="GO:0048468">
    <property type="term" value="P:cell development"/>
    <property type="evidence" value="ECO:0007669"/>
    <property type="project" value="UniProtKB-ARBA"/>
</dbReference>
<keyword evidence="5" id="KW-0677">Repeat</keyword>
<evidence type="ECO:0000256" key="5">
    <source>
        <dbReference type="ARBA" id="ARBA00022737"/>
    </source>
</evidence>
<keyword evidence="7" id="KW-1133">Transmembrane helix</keyword>
<proteinExistence type="predicted"/>
<name>A0A6L2PL87_COPFO</name>
<dbReference type="InterPro" id="IPR032675">
    <property type="entry name" value="LRR_dom_sf"/>
</dbReference>
<dbReference type="Pfam" id="PF13855">
    <property type="entry name" value="LRR_8"/>
    <property type="match status" value="9"/>
</dbReference>
<keyword evidence="9" id="KW-1185">Reference proteome</keyword>
<dbReference type="PANTHER" id="PTHR24373">
    <property type="entry name" value="SLIT RELATED LEUCINE-RICH REPEAT NEURONAL PROTEIN"/>
    <property type="match status" value="1"/>
</dbReference>
<dbReference type="FunCoup" id="A0A6L2PL87">
    <property type="interactions" value="5"/>
</dbReference>
<comment type="caution">
    <text evidence="8">The sequence shown here is derived from an EMBL/GenBank/DDBJ whole genome shotgun (WGS) entry which is preliminary data.</text>
</comment>
<dbReference type="FunFam" id="3.80.10.10:FF:001164">
    <property type="entry name" value="GH01279p"/>
    <property type="match status" value="1"/>
</dbReference>
<organism evidence="8 9">
    <name type="scientific">Coptotermes formosanus</name>
    <name type="common">Formosan subterranean termite</name>
    <dbReference type="NCBI Taxonomy" id="36987"/>
    <lineage>
        <taxon>Eukaryota</taxon>
        <taxon>Metazoa</taxon>
        <taxon>Ecdysozoa</taxon>
        <taxon>Arthropoda</taxon>
        <taxon>Hexapoda</taxon>
        <taxon>Insecta</taxon>
        <taxon>Pterygota</taxon>
        <taxon>Neoptera</taxon>
        <taxon>Polyneoptera</taxon>
        <taxon>Dictyoptera</taxon>
        <taxon>Blattodea</taxon>
        <taxon>Blattoidea</taxon>
        <taxon>Termitoidae</taxon>
        <taxon>Rhinotermitidae</taxon>
        <taxon>Coptotermes</taxon>
    </lineage>
</organism>
<dbReference type="Gene3D" id="3.80.10.10">
    <property type="entry name" value="Ribonuclease Inhibitor"/>
    <property type="match status" value="8"/>
</dbReference>
<dbReference type="Pfam" id="PF00560">
    <property type="entry name" value="LRR_1"/>
    <property type="match status" value="1"/>
</dbReference>
<dbReference type="SMART" id="SM00364">
    <property type="entry name" value="LRR_BAC"/>
    <property type="match status" value="12"/>
</dbReference>
<comment type="subcellular location">
    <subcellularLocation>
        <location evidence="1">Cell membrane</location>
    </subcellularLocation>
</comment>
<dbReference type="SUPFAM" id="SSF52058">
    <property type="entry name" value="L domain-like"/>
    <property type="match status" value="4"/>
</dbReference>
<dbReference type="InParanoid" id="A0A6L2PL87"/>
<evidence type="ECO:0000256" key="4">
    <source>
        <dbReference type="ARBA" id="ARBA00022729"/>
    </source>
</evidence>
<evidence type="ECO:0000256" key="7">
    <source>
        <dbReference type="SAM" id="Phobius"/>
    </source>
</evidence>
<reference evidence="9" key="1">
    <citation type="submission" date="2020-01" db="EMBL/GenBank/DDBJ databases">
        <title>Draft genome sequence of the Termite Coptotermes fromosanus.</title>
        <authorList>
            <person name="Itakura S."/>
            <person name="Yosikawa Y."/>
            <person name="Umezawa K."/>
        </authorList>
    </citation>
    <scope>NUCLEOTIDE SEQUENCE [LARGE SCALE GENOMIC DNA]</scope>
</reference>
<keyword evidence="3" id="KW-0433">Leucine-rich repeat</keyword>
<dbReference type="InterPro" id="IPR001611">
    <property type="entry name" value="Leu-rich_rpt"/>
</dbReference>
<evidence type="ECO:0000313" key="8">
    <source>
        <dbReference type="EMBL" id="GFG33104.1"/>
    </source>
</evidence>
<evidence type="ECO:0000256" key="6">
    <source>
        <dbReference type="ARBA" id="ARBA00023136"/>
    </source>
</evidence>
<keyword evidence="7" id="KW-0812">Transmembrane</keyword>
<gene>
    <name evidence="8" type="ORF">Cfor_12126</name>
</gene>
<evidence type="ECO:0000313" key="9">
    <source>
        <dbReference type="Proteomes" id="UP000502823"/>
    </source>
</evidence>
<dbReference type="GO" id="GO:0005886">
    <property type="term" value="C:plasma membrane"/>
    <property type="evidence" value="ECO:0007669"/>
    <property type="project" value="UniProtKB-SubCell"/>
</dbReference>
<dbReference type="SMART" id="SM00369">
    <property type="entry name" value="LRR_TYP"/>
    <property type="match status" value="27"/>
</dbReference>
<keyword evidence="4" id="KW-0732">Signal</keyword>
<protein>
    <recommendedName>
        <fullName evidence="10">Chaoptin</fullName>
    </recommendedName>
</protein>
<feature type="transmembrane region" description="Helical" evidence="7">
    <location>
        <begin position="1238"/>
        <end position="1256"/>
    </location>
</feature>
<keyword evidence="6 7" id="KW-0472">Membrane</keyword>
<dbReference type="Proteomes" id="UP000502823">
    <property type="component" value="Unassembled WGS sequence"/>
</dbReference>
<accession>A0A6L2PL87</accession>
<evidence type="ECO:0000256" key="1">
    <source>
        <dbReference type="ARBA" id="ARBA00004236"/>
    </source>
</evidence>
<evidence type="ECO:0000256" key="2">
    <source>
        <dbReference type="ARBA" id="ARBA00022475"/>
    </source>
</evidence>
<dbReference type="InterPro" id="IPR050328">
    <property type="entry name" value="Dev_Immune_Receptor"/>
</dbReference>